<dbReference type="SUPFAM" id="SSF64288">
    <property type="entry name" value="Chorismate lyase-like"/>
    <property type="match status" value="1"/>
</dbReference>
<dbReference type="EMBL" id="BBMR01000001">
    <property type="protein sequence ID" value="GAL16771.1"/>
    <property type="molecule type" value="Genomic_DNA"/>
</dbReference>
<dbReference type="InterPro" id="IPR036390">
    <property type="entry name" value="WH_DNA-bd_sf"/>
</dbReference>
<keyword evidence="3" id="KW-0238">DNA-binding</keyword>
<protein>
    <submittedName>
        <fullName evidence="6">Transcriptional regulator GntR family</fullName>
    </submittedName>
</protein>
<dbReference type="CDD" id="cd07377">
    <property type="entry name" value="WHTH_GntR"/>
    <property type="match status" value="1"/>
</dbReference>
<dbReference type="PANTHER" id="PTHR44846:SF5">
    <property type="entry name" value="HTH-TYPE TRANSCRIPTIONAL REGULATOR GMUR"/>
    <property type="match status" value="1"/>
</dbReference>
<feature type="domain" description="HTH gntR-type" evidence="5">
    <location>
        <begin position="5"/>
        <end position="73"/>
    </location>
</feature>
<dbReference type="SUPFAM" id="SSF46785">
    <property type="entry name" value="Winged helix' DNA-binding domain"/>
    <property type="match status" value="1"/>
</dbReference>
<dbReference type="SMART" id="SM00345">
    <property type="entry name" value="HTH_GNTR"/>
    <property type="match status" value="1"/>
</dbReference>
<sequence length="238" mass="26603">MATTKAKYSDIYQAIKQRILSGEYSTTEKLPGGSEFAEEFGCSELTIKKALDILVTEGLVVRKRGSGSFVKRPLGNAGYAHLHGTKANVIANGQSVETKVLEFQVVPADEHVAKRLNCDVEDMLYNTTRLRIIDGIASSLEETYMPISIILGLKREHAEDSIYSFITDKLGLKIHSSTMEISVVKASAFYAEQFGIAEGEPLVNVEQVVYLDDGEIFEYSNVKHRWENYKFATNFFKI</sequence>
<dbReference type="AlphaFoldDB" id="A0A090RNC3"/>
<proteinExistence type="predicted"/>
<gene>
    <name evidence="6" type="ORF">JCM19235_5320</name>
</gene>
<dbReference type="PROSITE" id="PS50949">
    <property type="entry name" value="HTH_GNTR"/>
    <property type="match status" value="1"/>
</dbReference>
<reference evidence="6 7" key="2">
    <citation type="submission" date="2014-09" db="EMBL/GenBank/DDBJ databases">
        <authorList>
            <consortium name="NBRP consortium"/>
            <person name="Sawabe T."/>
            <person name="Meirelles P."/>
            <person name="Nakanishi M."/>
            <person name="Sayaka M."/>
            <person name="Hattori M."/>
            <person name="Ohkuma M."/>
        </authorList>
    </citation>
    <scope>NUCLEOTIDE SEQUENCE [LARGE SCALE GENOMIC DNA]</scope>
    <source>
        <strain evidence="7">JCM19235</strain>
    </source>
</reference>
<accession>A0A090RNC3</accession>
<evidence type="ECO:0000313" key="7">
    <source>
        <dbReference type="Proteomes" id="UP000029228"/>
    </source>
</evidence>
<keyword evidence="2" id="KW-0805">Transcription regulation</keyword>
<dbReference type="OrthoDB" id="6626198at2"/>
<dbReference type="InterPro" id="IPR011663">
    <property type="entry name" value="UTRA"/>
</dbReference>
<evidence type="ECO:0000313" key="6">
    <source>
        <dbReference type="EMBL" id="GAL16771.1"/>
    </source>
</evidence>
<keyword evidence="7" id="KW-1185">Reference proteome</keyword>
<dbReference type="PANTHER" id="PTHR44846">
    <property type="entry name" value="MANNOSYL-D-GLYCERATE TRANSPORT/METABOLISM SYSTEM REPRESSOR MNGR-RELATED"/>
    <property type="match status" value="1"/>
</dbReference>
<dbReference type="GO" id="GO:0045892">
    <property type="term" value="P:negative regulation of DNA-templated transcription"/>
    <property type="evidence" value="ECO:0007669"/>
    <property type="project" value="TreeGrafter"/>
</dbReference>
<dbReference type="InterPro" id="IPR036388">
    <property type="entry name" value="WH-like_DNA-bd_sf"/>
</dbReference>
<dbReference type="Pfam" id="PF07702">
    <property type="entry name" value="UTRA"/>
    <property type="match status" value="1"/>
</dbReference>
<dbReference type="InterPro" id="IPR050679">
    <property type="entry name" value="Bact_HTH_transcr_reg"/>
</dbReference>
<dbReference type="FunFam" id="3.40.1410.10:FF:000008">
    <property type="entry name" value="Transcriptional regulator, GntR family"/>
    <property type="match status" value="1"/>
</dbReference>
<evidence type="ECO:0000256" key="4">
    <source>
        <dbReference type="ARBA" id="ARBA00023163"/>
    </source>
</evidence>
<evidence type="ECO:0000256" key="2">
    <source>
        <dbReference type="ARBA" id="ARBA00023015"/>
    </source>
</evidence>
<keyword evidence="1" id="KW-0678">Repressor</keyword>
<dbReference type="Gene3D" id="3.40.1410.10">
    <property type="entry name" value="Chorismate lyase-like"/>
    <property type="match status" value="1"/>
</dbReference>
<reference evidence="6 7" key="1">
    <citation type="submission" date="2014-09" db="EMBL/GenBank/DDBJ databases">
        <title>Vibrio maritimus JCM 19235. (C45) whole genome shotgun sequence.</title>
        <authorList>
            <person name="Sawabe T."/>
            <person name="Meirelles P."/>
            <person name="Nakanishi M."/>
            <person name="Sayaka M."/>
            <person name="Hattori M."/>
            <person name="Ohkuma M."/>
        </authorList>
    </citation>
    <scope>NUCLEOTIDE SEQUENCE [LARGE SCALE GENOMIC DNA]</scope>
    <source>
        <strain evidence="7">JCM19235</strain>
    </source>
</reference>
<dbReference type="Pfam" id="PF00392">
    <property type="entry name" value="GntR"/>
    <property type="match status" value="1"/>
</dbReference>
<dbReference type="GO" id="GO:0003700">
    <property type="term" value="F:DNA-binding transcription factor activity"/>
    <property type="evidence" value="ECO:0007669"/>
    <property type="project" value="InterPro"/>
</dbReference>
<evidence type="ECO:0000256" key="3">
    <source>
        <dbReference type="ARBA" id="ARBA00023125"/>
    </source>
</evidence>
<dbReference type="Proteomes" id="UP000029228">
    <property type="component" value="Unassembled WGS sequence"/>
</dbReference>
<dbReference type="GO" id="GO:0003677">
    <property type="term" value="F:DNA binding"/>
    <property type="evidence" value="ECO:0007669"/>
    <property type="project" value="UniProtKB-KW"/>
</dbReference>
<dbReference type="STRING" id="990268.JCM19235_5320"/>
<organism evidence="6 7">
    <name type="scientific">Vibrio maritimus</name>
    <dbReference type="NCBI Taxonomy" id="990268"/>
    <lineage>
        <taxon>Bacteria</taxon>
        <taxon>Pseudomonadati</taxon>
        <taxon>Pseudomonadota</taxon>
        <taxon>Gammaproteobacteria</taxon>
        <taxon>Vibrionales</taxon>
        <taxon>Vibrionaceae</taxon>
        <taxon>Vibrio</taxon>
    </lineage>
</organism>
<evidence type="ECO:0000256" key="1">
    <source>
        <dbReference type="ARBA" id="ARBA00022491"/>
    </source>
</evidence>
<dbReference type="InterPro" id="IPR000524">
    <property type="entry name" value="Tscrpt_reg_HTH_GntR"/>
</dbReference>
<name>A0A090RNC3_9VIBR</name>
<dbReference type="Gene3D" id="1.10.10.10">
    <property type="entry name" value="Winged helix-like DNA-binding domain superfamily/Winged helix DNA-binding domain"/>
    <property type="match status" value="1"/>
</dbReference>
<dbReference type="SMART" id="SM00866">
    <property type="entry name" value="UTRA"/>
    <property type="match status" value="1"/>
</dbReference>
<dbReference type="InterPro" id="IPR028978">
    <property type="entry name" value="Chorismate_lyase_/UTRA_dom_sf"/>
</dbReference>
<evidence type="ECO:0000259" key="5">
    <source>
        <dbReference type="PROSITE" id="PS50949"/>
    </source>
</evidence>
<keyword evidence="4" id="KW-0804">Transcription</keyword>
<comment type="caution">
    <text evidence="6">The sequence shown here is derived from an EMBL/GenBank/DDBJ whole genome shotgun (WGS) entry which is preliminary data.</text>
</comment>